<evidence type="ECO:0000259" key="1">
    <source>
        <dbReference type="Pfam" id="PF01425"/>
    </source>
</evidence>
<dbReference type="Pfam" id="PF01425">
    <property type="entry name" value="Amidase"/>
    <property type="match status" value="1"/>
</dbReference>
<dbReference type="Gene3D" id="3.90.1300.10">
    <property type="entry name" value="Amidase signature (AS) domain"/>
    <property type="match status" value="1"/>
</dbReference>
<name>A0A345I2C4_9ACTN</name>
<keyword evidence="3" id="KW-1185">Reference proteome</keyword>
<dbReference type="Proteomes" id="UP000253868">
    <property type="component" value="Chromosome"/>
</dbReference>
<dbReference type="SUPFAM" id="SSF75304">
    <property type="entry name" value="Amidase signature (AS) enzymes"/>
    <property type="match status" value="1"/>
</dbReference>
<dbReference type="EMBL" id="CP031194">
    <property type="protein sequence ID" value="AXG83098.1"/>
    <property type="molecule type" value="Genomic_DNA"/>
</dbReference>
<dbReference type="InterPro" id="IPR023631">
    <property type="entry name" value="Amidase_dom"/>
</dbReference>
<protein>
    <submittedName>
        <fullName evidence="2">Amidase</fullName>
    </submittedName>
</protein>
<dbReference type="AlphaFoldDB" id="A0A345I2C4"/>
<dbReference type="InterPro" id="IPR036928">
    <property type="entry name" value="AS_sf"/>
</dbReference>
<dbReference type="InterPro" id="IPR020556">
    <property type="entry name" value="Amidase_CS"/>
</dbReference>
<evidence type="ECO:0000313" key="3">
    <source>
        <dbReference type="Proteomes" id="UP000253868"/>
    </source>
</evidence>
<sequence>MSGSRVAVKDLFAVAGHAIGAGNPTWLAGAPVQATHAPAVQALLNAGADITGIAHTDELAYGSLGLNAHYGMPPNPVSPGRVPGGSSSGSASAVALGLADIGLGTDAAGSVRVPASYCGLYSMRPTHGMVPNTGRVSLAPSFDTIGWMTRTPGLLKRVSDVLLPSRPARPVDQLVLAADLFDLADPSLRPRLLESAHAWADSLAVPVRVRENTCASRLDAWAEALGVVQAVEMWQVHGVWVEEHYESVSPSVAETILAGGSMPVEYLAWARDVMSQARLALTELLPPGTALLQPAAPTAAPEPTGNGIALRTATVLLSCAASTAGLPALTLPGLRGPDGAIGLGLVTAAGGDRALTALLTDQDTCQDTVWPIGPAPSA</sequence>
<accession>A0A345I2C4</accession>
<dbReference type="OrthoDB" id="182039at2"/>
<reference evidence="3" key="1">
    <citation type="submission" date="2018-07" db="EMBL/GenBank/DDBJ databases">
        <authorList>
            <person name="Zhao J."/>
        </authorList>
    </citation>
    <scope>NUCLEOTIDE SEQUENCE [LARGE SCALE GENOMIC DNA]</scope>
    <source>
        <strain evidence="3">GSSD-12</strain>
    </source>
</reference>
<feature type="domain" description="Amidase" evidence="1">
    <location>
        <begin position="6"/>
        <end position="151"/>
    </location>
</feature>
<dbReference type="PROSITE" id="PS00571">
    <property type="entry name" value="AMIDASES"/>
    <property type="match status" value="1"/>
</dbReference>
<dbReference type="PANTHER" id="PTHR46310">
    <property type="entry name" value="AMIDASE 1"/>
    <property type="match status" value="1"/>
</dbReference>
<dbReference type="KEGG" id="spad:DVK44_34710"/>
<proteinExistence type="predicted"/>
<gene>
    <name evidence="2" type="ORF">DVK44_34710</name>
</gene>
<dbReference type="PANTHER" id="PTHR46310:SF7">
    <property type="entry name" value="AMIDASE 1"/>
    <property type="match status" value="1"/>
</dbReference>
<evidence type="ECO:0000313" key="2">
    <source>
        <dbReference type="EMBL" id="AXG83098.1"/>
    </source>
</evidence>
<organism evidence="2 3">
    <name type="scientific">Streptomyces paludis</name>
    <dbReference type="NCBI Taxonomy" id="2282738"/>
    <lineage>
        <taxon>Bacteria</taxon>
        <taxon>Bacillati</taxon>
        <taxon>Actinomycetota</taxon>
        <taxon>Actinomycetes</taxon>
        <taxon>Kitasatosporales</taxon>
        <taxon>Streptomycetaceae</taxon>
        <taxon>Streptomyces</taxon>
    </lineage>
</organism>